<dbReference type="InterPro" id="IPR050775">
    <property type="entry name" value="FAD-binding_Monooxygenases"/>
</dbReference>
<keyword evidence="6" id="KW-1185">Reference proteome</keyword>
<name>A0ABR4FJP5_9EURO</name>
<keyword evidence="4" id="KW-0560">Oxidoreductase</keyword>
<keyword evidence="3" id="KW-0521">NADP</keyword>
<dbReference type="SUPFAM" id="SSF51905">
    <property type="entry name" value="FAD/NAD(P)-binding domain"/>
    <property type="match status" value="1"/>
</dbReference>
<evidence type="ECO:0000313" key="5">
    <source>
        <dbReference type="EMBL" id="KAL2783472.1"/>
    </source>
</evidence>
<dbReference type="PANTHER" id="PTHR43098">
    <property type="entry name" value="L-ORNITHINE N(5)-MONOOXYGENASE-RELATED"/>
    <property type="match status" value="1"/>
</dbReference>
<dbReference type="Gene3D" id="3.50.50.60">
    <property type="entry name" value="FAD/NAD(P)-binding domain"/>
    <property type="match status" value="1"/>
</dbReference>
<evidence type="ECO:0000256" key="3">
    <source>
        <dbReference type="ARBA" id="ARBA00022857"/>
    </source>
</evidence>
<evidence type="ECO:0000256" key="1">
    <source>
        <dbReference type="ARBA" id="ARBA00022630"/>
    </source>
</evidence>
<reference evidence="5 6" key="1">
    <citation type="submission" date="2024-07" db="EMBL/GenBank/DDBJ databases">
        <title>Section-level genome sequencing and comparative genomics of Aspergillus sections Usti and Cavernicolus.</title>
        <authorList>
            <consortium name="Lawrence Berkeley National Laboratory"/>
            <person name="Nybo J.L."/>
            <person name="Vesth T.C."/>
            <person name="Theobald S."/>
            <person name="Frisvad J.C."/>
            <person name="Larsen T.O."/>
            <person name="Kjaerboelling I."/>
            <person name="Rothschild-Mancinelli K."/>
            <person name="Lyhne E.K."/>
            <person name="Kogle M.E."/>
            <person name="Barry K."/>
            <person name="Clum A."/>
            <person name="Na H."/>
            <person name="Ledsgaard L."/>
            <person name="Lin J."/>
            <person name="Lipzen A."/>
            <person name="Kuo A."/>
            <person name="Riley R."/>
            <person name="Mondo S."/>
            <person name="Labutti K."/>
            <person name="Haridas S."/>
            <person name="Pangalinan J."/>
            <person name="Salamov A.A."/>
            <person name="Simmons B.A."/>
            <person name="Magnuson J.K."/>
            <person name="Chen J."/>
            <person name="Drula E."/>
            <person name="Henrissat B."/>
            <person name="Wiebenga A."/>
            <person name="Lubbers R.J."/>
            <person name="Gomes A.C."/>
            <person name="Makela M.R."/>
            <person name="Stajich J."/>
            <person name="Grigoriev I.V."/>
            <person name="Mortensen U.H."/>
            <person name="De Vries R.P."/>
            <person name="Baker S.E."/>
            <person name="Andersen M.R."/>
        </authorList>
    </citation>
    <scope>NUCLEOTIDE SEQUENCE [LARGE SCALE GENOMIC DNA]</scope>
    <source>
        <strain evidence="5 6">CBS 209.92</strain>
    </source>
</reference>
<dbReference type="Pfam" id="PF00743">
    <property type="entry name" value="FMO-like"/>
    <property type="match status" value="1"/>
</dbReference>
<evidence type="ECO:0000313" key="6">
    <source>
        <dbReference type="Proteomes" id="UP001610563"/>
    </source>
</evidence>
<organism evidence="5 6">
    <name type="scientific">Aspergillus keveii</name>
    <dbReference type="NCBI Taxonomy" id="714993"/>
    <lineage>
        <taxon>Eukaryota</taxon>
        <taxon>Fungi</taxon>
        <taxon>Dikarya</taxon>
        <taxon>Ascomycota</taxon>
        <taxon>Pezizomycotina</taxon>
        <taxon>Eurotiomycetes</taxon>
        <taxon>Eurotiomycetidae</taxon>
        <taxon>Eurotiales</taxon>
        <taxon>Aspergillaceae</taxon>
        <taxon>Aspergillus</taxon>
        <taxon>Aspergillus subgen. Nidulantes</taxon>
    </lineage>
</organism>
<evidence type="ECO:0000256" key="4">
    <source>
        <dbReference type="ARBA" id="ARBA00023002"/>
    </source>
</evidence>
<gene>
    <name evidence="5" type="ORF">BJX66DRAFT_344903</name>
</gene>
<keyword evidence="1" id="KW-0285">Flavoprotein</keyword>
<evidence type="ECO:0000256" key="2">
    <source>
        <dbReference type="ARBA" id="ARBA00022827"/>
    </source>
</evidence>
<accession>A0ABR4FJP5</accession>
<dbReference type="PANTHER" id="PTHR43098:SF5">
    <property type="entry name" value="DUAL-FUNCTIONAL MONOOXYGENASE_METHYLTRANSFERASE PSOF"/>
    <property type="match status" value="1"/>
</dbReference>
<keyword evidence="2" id="KW-0274">FAD</keyword>
<comment type="caution">
    <text evidence="5">The sequence shown here is derived from an EMBL/GenBank/DDBJ whole genome shotgun (WGS) entry which is preliminary data.</text>
</comment>
<dbReference type="Proteomes" id="UP001610563">
    <property type="component" value="Unassembled WGS sequence"/>
</dbReference>
<protein>
    <submittedName>
        <fullName evidence="5">Uncharacterized protein</fullName>
    </submittedName>
</protein>
<proteinExistence type="predicted"/>
<dbReference type="InterPro" id="IPR036188">
    <property type="entry name" value="FAD/NAD-bd_sf"/>
</dbReference>
<dbReference type="InterPro" id="IPR020946">
    <property type="entry name" value="Flavin_mOase-like"/>
</dbReference>
<dbReference type="EMBL" id="JBFTWV010000233">
    <property type="protein sequence ID" value="KAL2783472.1"/>
    <property type="molecule type" value="Genomic_DNA"/>
</dbReference>
<sequence length="302" mass="34305">MALEKETFAPQPETLRYINRVCDKHNLRQDIQLSTGIKSAHWEEGQRTGRFKDESGEQYRTRFSISCLGVLSSPTLPAIPGIENFKGQLFHTSRWPKPLKISRDFARKRIGVSGTGATGIQTITEEAKVPTIEFLKVFQRTPNWSAPLRNTESTAARMQEIKSKYDSTFKQCASTPTGFLHAADPCKSADVPQEERVALWEKLYSDPGFGKWLGAFKDTHTDHEANRLYSDFMAEKIRARVHDPVVAEQLIPKDHGPGLRRVPLENGYFEVYNDPKVHQVNLARHHSQLSLAGVYCWINRTP</sequence>